<feature type="domain" description="Glycosyltransferase subfamily 4-like N-terminal" evidence="4">
    <location>
        <begin position="15"/>
        <end position="161"/>
    </location>
</feature>
<evidence type="ECO:0000256" key="1">
    <source>
        <dbReference type="ARBA" id="ARBA00022676"/>
    </source>
</evidence>
<dbReference type="SUPFAM" id="SSF53756">
    <property type="entry name" value="UDP-Glycosyltransferase/glycogen phosphorylase"/>
    <property type="match status" value="1"/>
</dbReference>
<keyword evidence="1" id="KW-0328">Glycosyltransferase</keyword>
<evidence type="ECO:0000259" key="4">
    <source>
        <dbReference type="Pfam" id="PF13439"/>
    </source>
</evidence>
<dbReference type="Gene3D" id="3.40.50.2000">
    <property type="entry name" value="Glycogen Phosphorylase B"/>
    <property type="match status" value="2"/>
</dbReference>
<dbReference type="AlphaFoldDB" id="A0A419EZY5"/>
<evidence type="ECO:0000259" key="3">
    <source>
        <dbReference type="Pfam" id="PF00534"/>
    </source>
</evidence>
<dbReference type="Pfam" id="PF00534">
    <property type="entry name" value="Glycos_transf_1"/>
    <property type="match status" value="1"/>
</dbReference>
<dbReference type="InterPro" id="IPR028098">
    <property type="entry name" value="Glyco_trans_4-like_N"/>
</dbReference>
<dbReference type="CDD" id="cd03794">
    <property type="entry name" value="GT4_WbuB-like"/>
    <property type="match status" value="1"/>
</dbReference>
<organism evidence="5 6">
    <name type="scientific">Candidatus Abyssobacteria bacterium SURF_17</name>
    <dbReference type="NCBI Taxonomy" id="2093361"/>
    <lineage>
        <taxon>Bacteria</taxon>
        <taxon>Pseudomonadati</taxon>
        <taxon>Candidatus Hydrogenedentota</taxon>
        <taxon>Candidatus Abyssobacteria</taxon>
    </lineage>
</organism>
<dbReference type="GO" id="GO:0016757">
    <property type="term" value="F:glycosyltransferase activity"/>
    <property type="evidence" value="ECO:0007669"/>
    <property type="project" value="UniProtKB-KW"/>
</dbReference>
<name>A0A419EZY5_9BACT</name>
<keyword evidence="2 5" id="KW-0808">Transferase</keyword>
<evidence type="ECO:0000313" key="6">
    <source>
        <dbReference type="Proteomes" id="UP000285961"/>
    </source>
</evidence>
<gene>
    <name evidence="5" type="ORF">C4532_08190</name>
</gene>
<protein>
    <submittedName>
        <fullName evidence="5">Glycosyltransferase family 1 protein</fullName>
    </submittedName>
</protein>
<feature type="domain" description="Glycosyl transferase family 1" evidence="3">
    <location>
        <begin position="175"/>
        <end position="343"/>
    </location>
</feature>
<reference evidence="5 6" key="1">
    <citation type="journal article" date="2017" name="ISME J.">
        <title>Energy and carbon metabolisms in a deep terrestrial subsurface fluid microbial community.</title>
        <authorList>
            <person name="Momper L."/>
            <person name="Jungbluth S.P."/>
            <person name="Lee M.D."/>
            <person name="Amend J.P."/>
        </authorList>
    </citation>
    <scope>NUCLEOTIDE SEQUENCE [LARGE SCALE GENOMIC DNA]</scope>
    <source>
        <strain evidence="5">SURF_17</strain>
    </source>
</reference>
<dbReference type="Pfam" id="PF13439">
    <property type="entry name" value="Glyco_transf_4"/>
    <property type="match status" value="1"/>
</dbReference>
<evidence type="ECO:0000313" key="5">
    <source>
        <dbReference type="EMBL" id="RJP71115.1"/>
    </source>
</evidence>
<sequence length="528" mass="61142">MLLKSNDLINDNRVRKESRSLSEAGHEVTVLARKYERSAYSERIDGVNVIRIPWILGDPRRLFIEKAIEIDADVYHAHDLSTLDIAFVAARATGARIVYDSHELWHIRVKRLYKTRPIRRWSFLLREKHLIGKVDRIITVSDPAAELLKNRYRLNDPVVIRNVPPRIVPPAPIDLRPKLHISDDKVILLHLGMITQWRGFEQMLEVLAINERFVLVAIGGGMGDGVFEEKCRQLADRLGVRNRFKILNAMPFDEMIAHARGADVGMCLTQNISIHYYTTLSNKFFDYFLAGLPVIASDFPVMSRLIEHYEVGKVVDPSDPKDINLKLNEMFADSRKYDAMRRNCLSLIEENNWERESKKLVEMYSSLVPESVVKKPMSAMNAKSGSVLFIALTTIDSEMLGTLLKRFPAENITVMLSDPVHKFTAENVDVVNTRSLRRVLRACTRKNYDMIVTCYQNQGFLTLLMYDLISFLCRKREQRAYFPFIDLDYPIRCNVFLTERFHLNKLNTRYYLLKQATKFGCLREGFFI</sequence>
<proteinExistence type="predicted"/>
<comment type="caution">
    <text evidence="5">The sequence shown here is derived from an EMBL/GenBank/DDBJ whole genome shotgun (WGS) entry which is preliminary data.</text>
</comment>
<evidence type="ECO:0000256" key="2">
    <source>
        <dbReference type="ARBA" id="ARBA00022679"/>
    </source>
</evidence>
<dbReference type="InterPro" id="IPR001296">
    <property type="entry name" value="Glyco_trans_1"/>
</dbReference>
<dbReference type="PANTHER" id="PTHR12526">
    <property type="entry name" value="GLYCOSYLTRANSFERASE"/>
    <property type="match status" value="1"/>
</dbReference>
<dbReference type="Proteomes" id="UP000285961">
    <property type="component" value="Unassembled WGS sequence"/>
</dbReference>
<dbReference type="EMBL" id="QZKI01000062">
    <property type="protein sequence ID" value="RJP71115.1"/>
    <property type="molecule type" value="Genomic_DNA"/>
</dbReference>
<dbReference type="PANTHER" id="PTHR12526:SF629">
    <property type="entry name" value="TEICHURONIC ACID BIOSYNTHESIS GLYCOSYLTRANSFERASE TUAH-RELATED"/>
    <property type="match status" value="1"/>
</dbReference>
<accession>A0A419EZY5</accession>